<keyword evidence="1" id="KW-1133">Transmembrane helix</keyword>
<keyword evidence="3" id="KW-1185">Reference proteome</keyword>
<gene>
    <name evidence="2" type="ORF">crov335</name>
</gene>
<organismHost>
    <name type="scientific">Cafeteria roenbergensis</name>
    <name type="common">Marine flagellate</name>
    <dbReference type="NCBI Taxonomy" id="33653"/>
</organismHost>
<protein>
    <submittedName>
        <fullName evidence="2">Uncharacterized protein</fullName>
    </submittedName>
</protein>
<evidence type="ECO:0000256" key="1">
    <source>
        <dbReference type="SAM" id="Phobius"/>
    </source>
</evidence>
<accession>E3T5A6</accession>
<keyword evidence="1" id="KW-0472">Membrane</keyword>
<dbReference type="RefSeq" id="YP_003969968.1">
    <property type="nucleotide sequence ID" value="NC_014637.1"/>
</dbReference>
<keyword evidence="1" id="KW-0812">Transmembrane</keyword>
<dbReference type="KEGG" id="vg:9887738"/>
<reference evidence="2 3" key="1">
    <citation type="journal article" date="2010" name="Proc. Natl. Acad. Sci. U.S.A.">
        <title>Giant virus with a remarkable complement of genes infects marine zooplankton.</title>
        <authorList>
            <person name="Fischer M.G."/>
            <person name="Allen M.J."/>
            <person name="Wilson W.H."/>
            <person name="Suttle C.A."/>
        </authorList>
    </citation>
    <scope>NUCLEOTIDE SEQUENCE [LARGE SCALE GENOMIC DNA]</scope>
    <source>
        <strain evidence="2 3">BV-PW1</strain>
    </source>
</reference>
<proteinExistence type="predicted"/>
<dbReference type="EMBL" id="GU244497">
    <property type="protein sequence ID" value="ADO67369.1"/>
    <property type="molecule type" value="Genomic_DNA"/>
</dbReference>
<evidence type="ECO:0000313" key="3">
    <source>
        <dbReference type="Proteomes" id="UP000029781"/>
    </source>
</evidence>
<dbReference type="GeneID" id="9887738"/>
<dbReference type="Proteomes" id="UP000029781">
    <property type="component" value="Segment"/>
</dbReference>
<name>E3T5A6_CROVB</name>
<organism evidence="2 3">
    <name type="scientific">Cafeteria roenbergensis virus (strain BV-PW1)</name>
    <name type="common">CroV</name>
    <dbReference type="NCBI Taxonomy" id="693272"/>
    <lineage>
        <taxon>Viruses</taxon>
        <taxon>Varidnaviria</taxon>
        <taxon>Bamfordvirae</taxon>
        <taxon>Nucleocytoviricota</taxon>
        <taxon>Megaviricetes</taxon>
        <taxon>Imitervirales</taxon>
        <taxon>Mimiviridae</taxon>
        <taxon>Aliimimivirinae</taxon>
        <taxon>Rheavirus</taxon>
        <taxon>Rheavirus sinusmexicani</taxon>
    </lineage>
</organism>
<sequence>MKLYRTDLFLVGVIAGLLLFYLYVMPTLKEKMASLTENTNIVKMDQNTCSRSCCKHSQWPVPHLTNDDTEHIGTNLMCNNGDGGGCVCVTEDDLRYVSSRGENGE</sequence>
<feature type="transmembrane region" description="Helical" evidence="1">
    <location>
        <begin position="6"/>
        <end position="24"/>
    </location>
</feature>
<evidence type="ECO:0000313" key="2">
    <source>
        <dbReference type="EMBL" id="ADO67369.1"/>
    </source>
</evidence>